<dbReference type="InterPro" id="IPR008254">
    <property type="entry name" value="Flavodoxin/NO_synth"/>
</dbReference>
<dbReference type="Gene3D" id="3.40.50.360">
    <property type="match status" value="1"/>
</dbReference>
<dbReference type="SUPFAM" id="SSF52218">
    <property type="entry name" value="Flavoproteins"/>
    <property type="match status" value="1"/>
</dbReference>
<evidence type="ECO:0000313" key="2">
    <source>
        <dbReference type="EMBL" id="KKN35798.1"/>
    </source>
</evidence>
<feature type="domain" description="Flavodoxin-like" evidence="1">
    <location>
        <begin position="28"/>
        <end position="171"/>
    </location>
</feature>
<dbReference type="AlphaFoldDB" id="A0A0F9T2Y6"/>
<dbReference type="GO" id="GO:0006783">
    <property type="term" value="P:heme biosynthetic process"/>
    <property type="evidence" value="ECO:0007669"/>
    <property type="project" value="TreeGrafter"/>
</dbReference>
<evidence type="ECO:0000259" key="1">
    <source>
        <dbReference type="Pfam" id="PF12641"/>
    </source>
</evidence>
<dbReference type="PANTHER" id="PTHR38030:SF2">
    <property type="entry name" value="PROTOPORPHYRINOGEN IX DEHYDROGENASE [QUINONE]"/>
    <property type="match status" value="1"/>
</dbReference>
<name>A0A0F9T2Y6_9ZZZZ</name>
<comment type="caution">
    <text evidence="2">The sequence shown here is derived from an EMBL/GenBank/DDBJ whole genome shotgun (WGS) entry which is preliminary data.</text>
</comment>
<dbReference type="PANTHER" id="PTHR38030">
    <property type="entry name" value="PROTOPORPHYRINOGEN IX DEHYDROGENASE [MENAQUINONE]"/>
    <property type="match status" value="1"/>
</dbReference>
<sequence>MKQVKKLEEHFNKKTAKVNGKPPIKSLLVVFSYHTMSTMKVAQTIANVLGAQIKTPQEIHPEDLLNYDLVGFGSGIYDAKHHKFLFDLAEKLPKIPEKKAFLFSTAGMTGTRKVAGDHSKLRSKLQAKGYDIVGDFGCKGFNKNSFLKYFGGMNKGRPNAIDLERAEEFAQSLT</sequence>
<dbReference type="InterPro" id="IPR052200">
    <property type="entry name" value="Protoporphyrinogen_IX_DH"/>
</dbReference>
<dbReference type="GO" id="GO:0010181">
    <property type="term" value="F:FMN binding"/>
    <property type="evidence" value="ECO:0007669"/>
    <property type="project" value="InterPro"/>
</dbReference>
<dbReference type="GO" id="GO:0070819">
    <property type="term" value="F:menaquinone-dependent protoporphyrinogen oxidase activity"/>
    <property type="evidence" value="ECO:0007669"/>
    <property type="project" value="TreeGrafter"/>
</dbReference>
<dbReference type="EMBL" id="LAZR01002011">
    <property type="protein sequence ID" value="KKN35798.1"/>
    <property type="molecule type" value="Genomic_DNA"/>
</dbReference>
<organism evidence="2">
    <name type="scientific">marine sediment metagenome</name>
    <dbReference type="NCBI Taxonomy" id="412755"/>
    <lineage>
        <taxon>unclassified sequences</taxon>
        <taxon>metagenomes</taxon>
        <taxon>ecological metagenomes</taxon>
    </lineage>
</organism>
<protein>
    <recommendedName>
        <fullName evidence="1">Flavodoxin-like domain-containing protein</fullName>
    </recommendedName>
</protein>
<gene>
    <name evidence="2" type="ORF">LCGC14_0780120</name>
</gene>
<accession>A0A0F9T2Y6</accession>
<dbReference type="Pfam" id="PF12641">
    <property type="entry name" value="Flavodoxin_3"/>
    <property type="match status" value="1"/>
</dbReference>
<proteinExistence type="predicted"/>
<dbReference type="InterPro" id="IPR029039">
    <property type="entry name" value="Flavoprotein-like_sf"/>
</dbReference>
<reference evidence="2" key="1">
    <citation type="journal article" date="2015" name="Nature">
        <title>Complex archaea that bridge the gap between prokaryotes and eukaryotes.</title>
        <authorList>
            <person name="Spang A."/>
            <person name="Saw J.H."/>
            <person name="Jorgensen S.L."/>
            <person name="Zaremba-Niedzwiedzka K."/>
            <person name="Martijn J."/>
            <person name="Lind A.E."/>
            <person name="van Eijk R."/>
            <person name="Schleper C."/>
            <person name="Guy L."/>
            <person name="Ettema T.J."/>
        </authorList>
    </citation>
    <scope>NUCLEOTIDE SEQUENCE</scope>
</reference>